<evidence type="ECO:0000259" key="3">
    <source>
        <dbReference type="Pfam" id="PF01557"/>
    </source>
</evidence>
<gene>
    <name evidence="4" type="ORF">JCR33_22960</name>
</gene>
<comment type="caution">
    <text evidence="4">The sequence shown here is derived from an EMBL/GenBank/DDBJ whole genome shotgun (WGS) entry which is preliminary data.</text>
</comment>
<protein>
    <submittedName>
        <fullName evidence="4">Fumarylacetoacetate hydrolase family protein</fullName>
    </submittedName>
</protein>
<keyword evidence="2" id="KW-0479">Metal-binding</keyword>
<evidence type="ECO:0000313" key="5">
    <source>
        <dbReference type="Proteomes" id="UP000609531"/>
    </source>
</evidence>
<dbReference type="SUPFAM" id="SSF56529">
    <property type="entry name" value="FAH"/>
    <property type="match status" value="1"/>
</dbReference>
<dbReference type="InterPro" id="IPR036663">
    <property type="entry name" value="Fumarylacetoacetase_C_sf"/>
</dbReference>
<dbReference type="PANTHER" id="PTHR42796">
    <property type="entry name" value="FUMARYLACETOACETATE HYDROLASE DOMAIN-CONTAINING PROTEIN 2A-RELATED"/>
    <property type="match status" value="1"/>
</dbReference>
<dbReference type="Pfam" id="PF01557">
    <property type="entry name" value="FAA_hydrolase"/>
    <property type="match status" value="1"/>
</dbReference>
<dbReference type="InterPro" id="IPR051121">
    <property type="entry name" value="FAH"/>
</dbReference>
<evidence type="ECO:0000256" key="2">
    <source>
        <dbReference type="ARBA" id="ARBA00022723"/>
    </source>
</evidence>
<proteinExistence type="inferred from homology"/>
<organism evidence="4 5">
    <name type="scientific">Acuticoccus mangrovi</name>
    <dbReference type="NCBI Taxonomy" id="2796142"/>
    <lineage>
        <taxon>Bacteria</taxon>
        <taxon>Pseudomonadati</taxon>
        <taxon>Pseudomonadota</taxon>
        <taxon>Alphaproteobacteria</taxon>
        <taxon>Hyphomicrobiales</taxon>
        <taxon>Amorphaceae</taxon>
        <taxon>Acuticoccus</taxon>
    </lineage>
</organism>
<name>A0A934ITR4_9HYPH</name>
<dbReference type="FunFam" id="3.90.850.10:FF:000002">
    <property type="entry name" value="2-hydroxyhepta-2,4-diene-1,7-dioate isomerase"/>
    <property type="match status" value="1"/>
</dbReference>
<dbReference type="RefSeq" id="WP_198884486.1">
    <property type="nucleotide sequence ID" value="NZ_JAEKJA010000032.1"/>
</dbReference>
<dbReference type="InterPro" id="IPR011234">
    <property type="entry name" value="Fumarylacetoacetase-like_C"/>
</dbReference>
<dbReference type="EMBL" id="JAEKJA010000032">
    <property type="protein sequence ID" value="MBJ3778580.1"/>
    <property type="molecule type" value="Genomic_DNA"/>
</dbReference>
<evidence type="ECO:0000256" key="1">
    <source>
        <dbReference type="ARBA" id="ARBA00010211"/>
    </source>
</evidence>
<reference evidence="4" key="1">
    <citation type="submission" date="2020-12" db="EMBL/GenBank/DDBJ databases">
        <title>Bacterial taxonomy.</title>
        <authorList>
            <person name="Pan X."/>
        </authorList>
    </citation>
    <scope>NUCLEOTIDE SEQUENCE</scope>
    <source>
        <strain evidence="4">B2012</strain>
    </source>
</reference>
<accession>A0A934ITR4</accession>
<keyword evidence="4" id="KW-0378">Hydrolase</keyword>
<keyword evidence="5" id="KW-1185">Reference proteome</keyword>
<feature type="domain" description="Fumarylacetoacetase-like C-terminal" evidence="3">
    <location>
        <begin position="72"/>
        <end position="278"/>
    </location>
</feature>
<dbReference type="GO" id="GO:0046872">
    <property type="term" value="F:metal ion binding"/>
    <property type="evidence" value="ECO:0007669"/>
    <property type="project" value="UniProtKB-KW"/>
</dbReference>
<dbReference type="GO" id="GO:0016787">
    <property type="term" value="F:hydrolase activity"/>
    <property type="evidence" value="ECO:0007669"/>
    <property type="project" value="UniProtKB-KW"/>
</dbReference>
<comment type="similarity">
    <text evidence="1">Belongs to the FAH family.</text>
</comment>
<dbReference type="Gene3D" id="3.90.850.10">
    <property type="entry name" value="Fumarylacetoacetase-like, C-terminal domain"/>
    <property type="match status" value="1"/>
</dbReference>
<sequence length="280" mass="29656">MKLLRYGPAGHEKPGCLHADGTVRDLSGVVADISSATLSPQMLSTLTATDVDALPVVADPGRIGPCVGAPGKVLCIGLNYSDHAAETGATPPGQPIIFHKATTAICGPYDDVELPRGSEALDWEVELAIVIGKKAKYVGEAEAMDYVAGFALFNDVSERNYQTKMEGQWTKGKSHDTFGPLGPWLVTKDEMGDPHDLAMWLDVNGERRQTGSTSTLIFNVPTIVSYVSRFMTLMPGDVIPTGTPPGVGMGMKPPVYLKVGDTMALGIEGLGEQKQTVVAA</sequence>
<dbReference type="GO" id="GO:0019752">
    <property type="term" value="P:carboxylic acid metabolic process"/>
    <property type="evidence" value="ECO:0007669"/>
    <property type="project" value="UniProtKB-ARBA"/>
</dbReference>
<dbReference type="GO" id="GO:0016853">
    <property type="term" value="F:isomerase activity"/>
    <property type="evidence" value="ECO:0007669"/>
    <property type="project" value="UniProtKB-ARBA"/>
</dbReference>
<dbReference type="PANTHER" id="PTHR42796:SF4">
    <property type="entry name" value="FUMARYLACETOACETATE HYDROLASE DOMAIN-CONTAINING PROTEIN 2A"/>
    <property type="match status" value="1"/>
</dbReference>
<dbReference type="AlphaFoldDB" id="A0A934ITR4"/>
<evidence type="ECO:0000313" key="4">
    <source>
        <dbReference type="EMBL" id="MBJ3778580.1"/>
    </source>
</evidence>
<dbReference type="Proteomes" id="UP000609531">
    <property type="component" value="Unassembled WGS sequence"/>
</dbReference>